<name>A0A6J4NYD1_9ACTN</name>
<keyword evidence="2" id="KW-0812">Transmembrane</keyword>
<evidence type="ECO:0000313" key="3">
    <source>
        <dbReference type="EMBL" id="CAA9398799.1"/>
    </source>
</evidence>
<feature type="region of interest" description="Disordered" evidence="1">
    <location>
        <begin position="68"/>
        <end position="103"/>
    </location>
</feature>
<keyword evidence="2" id="KW-1133">Transmembrane helix</keyword>
<proteinExistence type="predicted"/>
<dbReference type="AlphaFoldDB" id="A0A6J4NYD1"/>
<feature type="compositionally biased region" description="Gly residues" evidence="1">
    <location>
        <begin position="94"/>
        <end position="103"/>
    </location>
</feature>
<organism evidence="3">
    <name type="scientific">uncultured Nocardioides sp</name>
    <dbReference type="NCBI Taxonomy" id="198441"/>
    <lineage>
        <taxon>Bacteria</taxon>
        <taxon>Bacillati</taxon>
        <taxon>Actinomycetota</taxon>
        <taxon>Actinomycetes</taxon>
        <taxon>Propionibacteriales</taxon>
        <taxon>Nocardioidaceae</taxon>
        <taxon>Nocardioides</taxon>
        <taxon>environmental samples</taxon>
    </lineage>
</organism>
<accession>A0A6J4NYD1</accession>
<gene>
    <name evidence="3" type="ORF">AVDCRST_MAG32-2725</name>
</gene>
<reference evidence="3" key="1">
    <citation type="submission" date="2020-02" db="EMBL/GenBank/DDBJ databases">
        <authorList>
            <person name="Meier V. D."/>
        </authorList>
    </citation>
    <scope>NUCLEOTIDE SEQUENCE</scope>
    <source>
        <strain evidence="3">AVDCRST_MAG32</strain>
    </source>
</reference>
<evidence type="ECO:0000256" key="2">
    <source>
        <dbReference type="SAM" id="Phobius"/>
    </source>
</evidence>
<keyword evidence="2" id="KW-0472">Membrane</keyword>
<sequence>MPTAGAALTVVAAPAHADVPEGWAEVQPVDGLEALLLFVGGPVLLFLLILLAVYIPAMKRGEPLLPDHGAGEAQWIGGPREGTRELPAADGEGSRAGGASGRW</sequence>
<feature type="transmembrane region" description="Helical" evidence="2">
    <location>
        <begin position="33"/>
        <end position="55"/>
    </location>
</feature>
<evidence type="ECO:0000256" key="1">
    <source>
        <dbReference type="SAM" id="MobiDB-lite"/>
    </source>
</evidence>
<protein>
    <submittedName>
        <fullName evidence="3">Uncharacterized protein</fullName>
    </submittedName>
</protein>
<dbReference type="EMBL" id="CADCUM010000109">
    <property type="protein sequence ID" value="CAA9398799.1"/>
    <property type="molecule type" value="Genomic_DNA"/>
</dbReference>